<evidence type="ECO:0000256" key="1">
    <source>
        <dbReference type="ARBA" id="ARBA00009437"/>
    </source>
</evidence>
<dbReference type="AlphaFoldDB" id="A0A8I2KJS3"/>
<dbReference type="InterPro" id="IPR036388">
    <property type="entry name" value="WH-like_DNA-bd_sf"/>
</dbReference>
<evidence type="ECO:0000256" key="4">
    <source>
        <dbReference type="ARBA" id="ARBA00023163"/>
    </source>
</evidence>
<dbReference type="EMBL" id="CP137578">
    <property type="protein sequence ID" value="WOX27669.1"/>
    <property type="molecule type" value="Genomic_DNA"/>
</dbReference>
<dbReference type="Proteomes" id="UP000646877">
    <property type="component" value="Unassembled WGS sequence"/>
</dbReference>
<dbReference type="SUPFAM" id="SSF53850">
    <property type="entry name" value="Periplasmic binding protein-like II"/>
    <property type="match status" value="1"/>
</dbReference>
<gene>
    <name evidence="6" type="ORF">F9Y85_00050</name>
    <name evidence="7" type="ORF">R5H13_13520</name>
</gene>
<dbReference type="RefSeq" id="WP_052258350.1">
    <property type="nucleotide sequence ID" value="NZ_CBCSDF010000003.1"/>
</dbReference>
<dbReference type="Pfam" id="PF03466">
    <property type="entry name" value="LysR_substrate"/>
    <property type="match status" value="1"/>
</dbReference>
<dbReference type="GO" id="GO:0003700">
    <property type="term" value="F:DNA-binding transcription factor activity"/>
    <property type="evidence" value="ECO:0007669"/>
    <property type="project" value="InterPro"/>
</dbReference>
<keyword evidence="4" id="KW-0804">Transcription</keyword>
<dbReference type="Pfam" id="PF00126">
    <property type="entry name" value="HTH_1"/>
    <property type="match status" value="1"/>
</dbReference>
<organism evidence="6 8">
    <name type="scientific">Pseudoalteromonas maricaloris</name>
    <dbReference type="NCBI Taxonomy" id="184924"/>
    <lineage>
        <taxon>Bacteria</taxon>
        <taxon>Pseudomonadati</taxon>
        <taxon>Pseudomonadota</taxon>
        <taxon>Gammaproteobacteria</taxon>
        <taxon>Alteromonadales</taxon>
        <taxon>Pseudoalteromonadaceae</taxon>
        <taxon>Pseudoalteromonas</taxon>
    </lineage>
</organism>
<keyword evidence="9" id="KW-1185">Reference proteome</keyword>
<evidence type="ECO:0000259" key="5">
    <source>
        <dbReference type="PROSITE" id="PS50931"/>
    </source>
</evidence>
<sequence length="293" mass="31411">MIEFSAMEFYHLRSFVAVAEAQNLTAAAKRLYTTPPAISAHIKALEEELNTVLFHRSSKGMQLTEQGKILLDKAKLTLASANDLMHTAAQAKTLLTGEFRLGLNHPIGTSSKLGTLIKTLNQHFPSLSFSLELLSSGVIVDKLSDGLLDGGVIYGEVPAHFSAVPLTEVAVTTAYPASWPVPSHKAELAQMTWIRMGKGCPFDKQLDQQLSEVNSVNINAADERSRLALVKAGLGVSFIETNAIADQGAEVALSSLLDFSLPVHFVVANQALTEPKVNAVYQVVCASIDAAQG</sequence>
<feature type="domain" description="HTH lysR-type" evidence="5">
    <location>
        <begin position="7"/>
        <end position="64"/>
    </location>
</feature>
<reference evidence="7 9" key="2">
    <citation type="submission" date="2023-10" db="EMBL/GenBank/DDBJ databases">
        <title>To unveil natural product biosynthetic capacity in Pseudoalteromonas.</title>
        <authorList>
            <person name="Wang J."/>
        </authorList>
    </citation>
    <scope>NUCLEOTIDE SEQUENCE [LARGE SCALE GENOMIC DNA]</scope>
    <source>
        <strain evidence="7 9">DSM 15914</strain>
    </source>
</reference>
<dbReference type="EMBL" id="WEIA01000001">
    <property type="protein sequence ID" value="NLR19744.1"/>
    <property type="molecule type" value="Genomic_DNA"/>
</dbReference>
<dbReference type="Gene3D" id="1.10.10.10">
    <property type="entry name" value="Winged helix-like DNA-binding domain superfamily/Winged helix DNA-binding domain"/>
    <property type="match status" value="1"/>
</dbReference>
<evidence type="ECO:0000256" key="3">
    <source>
        <dbReference type="ARBA" id="ARBA00023125"/>
    </source>
</evidence>
<dbReference type="SUPFAM" id="SSF46785">
    <property type="entry name" value="Winged helix' DNA-binding domain"/>
    <property type="match status" value="1"/>
</dbReference>
<dbReference type="PRINTS" id="PR00039">
    <property type="entry name" value="HTHLYSR"/>
</dbReference>
<dbReference type="Gene3D" id="3.40.190.10">
    <property type="entry name" value="Periplasmic binding protein-like II"/>
    <property type="match status" value="2"/>
</dbReference>
<evidence type="ECO:0000313" key="8">
    <source>
        <dbReference type="Proteomes" id="UP000646877"/>
    </source>
</evidence>
<comment type="similarity">
    <text evidence="1">Belongs to the LysR transcriptional regulatory family.</text>
</comment>
<dbReference type="PROSITE" id="PS50931">
    <property type="entry name" value="HTH_LYSR"/>
    <property type="match status" value="1"/>
</dbReference>
<dbReference type="InterPro" id="IPR005119">
    <property type="entry name" value="LysR_subst-bd"/>
</dbReference>
<dbReference type="GO" id="GO:0000976">
    <property type="term" value="F:transcription cis-regulatory region binding"/>
    <property type="evidence" value="ECO:0007669"/>
    <property type="project" value="TreeGrafter"/>
</dbReference>
<evidence type="ECO:0000256" key="2">
    <source>
        <dbReference type="ARBA" id="ARBA00023015"/>
    </source>
</evidence>
<dbReference type="PANTHER" id="PTHR30126:SF40">
    <property type="entry name" value="HTH-TYPE TRANSCRIPTIONAL REGULATOR GLTR"/>
    <property type="match status" value="1"/>
</dbReference>
<dbReference type="PANTHER" id="PTHR30126">
    <property type="entry name" value="HTH-TYPE TRANSCRIPTIONAL REGULATOR"/>
    <property type="match status" value="1"/>
</dbReference>
<protein>
    <submittedName>
        <fullName evidence="6">LysR family transcriptional regulator</fullName>
    </submittedName>
</protein>
<dbReference type="InterPro" id="IPR000847">
    <property type="entry name" value="LysR_HTH_N"/>
</dbReference>
<accession>A0A8I2KJS3</accession>
<name>A0A8I2KJS3_9GAMM</name>
<evidence type="ECO:0000313" key="6">
    <source>
        <dbReference type="EMBL" id="NLR19744.1"/>
    </source>
</evidence>
<dbReference type="CDD" id="cd05466">
    <property type="entry name" value="PBP2_LTTR_substrate"/>
    <property type="match status" value="1"/>
</dbReference>
<dbReference type="FunFam" id="1.10.10.10:FF:000001">
    <property type="entry name" value="LysR family transcriptional regulator"/>
    <property type="match status" value="1"/>
</dbReference>
<proteinExistence type="inferred from homology"/>
<evidence type="ECO:0000313" key="9">
    <source>
        <dbReference type="Proteomes" id="UP001304419"/>
    </source>
</evidence>
<evidence type="ECO:0000313" key="7">
    <source>
        <dbReference type="EMBL" id="WOX27669.1"/>
    </source>
</evidence>
<keyword evidence="2" id="KW-0805">Transcription regulation</keyword>
<dbReference type="InterPro" id="IPR036390">
    <property type="entry name" value="WH_DNA-bd_sf"/>
</dbReference>
<dbReference type="Proteomes" id="UP001304419">
    <property type="component" value="Chromosome 1"/>
</dbReference>
<reference evidence="6" key="1">
    <citation type="submission" date="2019-10" db="EMBL/GenBank/DDBJ databases">
        <authorList>
            <person name="Paulsen S."/>
        </authorList>
    </citation>
    <scope>NUCLEOTIDE SEQUENCE</scope>
    <source>
        <strain evidence="6">LMG 19692</strain>
    </source>
</reference>
<keyword evidence="3" id="KW-0238">DNA-binding</keyword>